<dbReference type="AlphaFoldDB" id="A0A162CEN2"/>
<dbReference type="Proteomes" id="UP000076858">
    <property type="component" value="Unassembled WGS sequence"/>
</dbReference>
<evidence type="ECO:0000313" key="3">
    <source>
        <dbReference type="Proteomes" id="UP000076858"/>
    </source>
</evidence>
<feature type="region of interest" description="Disordered" evidence="1">
    <location>
        <begin position="12"/>
        <end position="44"/>
    </location>
</feature>
<reference evidence="2 3" key="1">
    <citation type="submission" date="2016-03" db="EMBL/GenBank/DDBJ databases">
        <title>EvidentialGene: Evidence-directed Construction of Genes on Genomes.</title>
        <authorList>
            <person name="Gilbert D.G."/>
            <person name="Choi J.-H."/>
            <person name="Mockaitis K."/>
            <person name="Colbourne J."/>
            <person name="Pfrender M."/>
        </authorList>
    </citation>
    <scope>NUCLEOTIDE SEQUENCE [LARGE SCALE GENOMIC DNA]</scope>
    <source>
        <strain evidence="2 3">Xinb3</strain>
        <tissue evidence="2">Complete organism</tissue>
    </source>
</reference>
<feature type="compositionally biased region" description="Basic and acidic residues" evidence="1">
    <location>
        <begin position="27"/>
        <end position="36"/>
    </location>
</feature>
<organism evidence="2 3">
    <name type="scientific">Daphnia magna</name>
    <dbReference type="NCBI Taxonomy" id="35525"/>
    <lineage>
        <taxon>Eukaryota</taxon>
        <taxon>Metazoa</taxon>
        <taxon>Ecdysozoa</taxon>
        <taxon>Arthropoda</taxon>
        <taxon>Crustacea</taxon>
        <taxon>Branchiopoda</taxon>
        <taxon>Diplostraca</taxon>
        <taxon>Cladocera</taxon>
        <taxon>Anomopoda</taxon>
        <taxon>Daphniidae</taxon>
        <taxon>Daphnia</taxon>
    </lineage>
</organism>
<evidence type="ECO:0000313" key="2">
    <source>
        <dbReference type="EMBL" id="KZS14892.1"/>
    </source>
</evidence>
<feature type="compositionally biased region" description="Basic residues" evidence="1">
    <location>
        <begin position="12"/>
        <end position="26"/>
    </location>
</feature>
<gene>
    <name evidence="2" type="ORF">APZ42_019434</name>
</gene>
<sequence length="44" mass="5532">MERSFIFFAVRNKKKKKKIKNKKKEKRPFDPIDSQHFHQRCVQR</sequence>
<evidence type="ECO:0000256" key="1">
    <source>
        <dbReference type="SAM" id="MobiDB-lite"/>
    </source>
</evidence>
<accession>A0A162CEN2</accession>
<protein>
    <submittedName>
        <fullName evidence="2">Uncharacterized protein</fullName>
    </submittedName>
</protein>
<name>A0A162CEN2_9CRUS</name>
<dbReference type="EMBL" id="LRGB01000930">
    <property type="protein sequence ID" value="KZS14892.1"/>
    <property type="molecule type" value="Genomic_DNA"/>
</dbReference>
<comment type="caution">
    <text evidence="2">The sequence shown here is derived from an EMBL/GenBank/DDBJ whole genome shotgun (WGS) entry which is preliminary data.</text>
</comment>
<proteinExistence type="predicted"/>
<keyword evidence="3" id="KW-1185">Reference proteome</keyword>